<keyword evidence="5 14" id="KW-0728">SH3 domain</keyword>
<dbReference type="InterPro" id="IPR036028">
    <property type="entry name" value="SH3-like_dom_sf"/>
</dbReference>
<evidence type="ECO:0000256" key="1">
    <source>
        <dbReference type="ARBA" id="ARBA00000900"/>
    </source>
</evidence>
<dbReference type="InterPro" id="IPR017907">
    <property type="entry name" value="Znf_RING_CS"/>
</dbReference>
<feature type="compositionally biased region" description="Polar residues" evidence="15">
    <location>
        <begin position="1000"/>
        <end position="1014"/>
    </location>
</feature>
<reference evidence="18" key="1">
    <citation type="submission" date="2022-01" db="UniProtKB">
        <authorList>
            <consortium name="EnsemblMetazoa"/>
        </authorList>
    </citation>
    <scope>IDENTIFICATION</scope>
</reference>
<feature type="compositionally biased region" description="Pro residues" evidence="15">
    <location>
        <begin position="582"/>
        <end position="598"/>
    </location>
</feature>
<dbReference type="Pfam" id="PF13639">
    <property type="entry name" value="zf-RING_2"/>
    <property type="match status" value="1"/>
</dbReference>
<sequence>MEEWRLLDDLLECSVCLERLDTSSKVLPCQHTFCKKCLEEIFKTQHELRCPECRTLVEIKIDDLPPNVLLVRILEGIRNAPDHSGSSSKKRNQGTRKRETKKTIHDPAQQPLSQQQTQPQTQQATQPPQYHLPCARAIYDYTPKEPGDLTFEKGDFILLKQMLNNNWYHGEANGKVGTFPISYVQIICPLPNQQTQGTQPLQYHLPCARAIYDYTSKEPGDLTFQKGDFILLKHMINNNWCHGEANGKIGTFPISYVQVICSLPTQNPNQQQQSQTQPPPHLPCARALYDYSSKEPGDLSFEKGDFIILKQMIDNNWYQGEANGKIGKFPMNYVQVIYSLSPPIPQCKALYDFKMGNDDEEGCLAFNKGDIIKVYRRVDENWAEGALGSRIGIFPLAFVELNALAQIVVKTPKEKGVHLSHYRKVPAQPSEGNSLTPPIPAQQTITANEAMYSSISSYQADTSGLLSVSDSSAANLTSPPITTSSSNSVPTTSTSSSSHSSPISPPHVSNLVAAGPNKRHSFGSSVQNETPGKSKRHSAEILNPPESSQPQSLPPENTGKASNSKVELERQGSQRRNTDHVPSPPPLPPPPPPPPPPIQGLQIHQYPMDLLATYVALYPYKPQKGDELELKRGDRYIVTERCQDGWFKGTSAVSSKSGVFPGNYVAPLGSTHATRPQIPGLYRIAKNSSPSSANNGVPPIERPTICSKLLQGGNQKSLEGGEMTRTSPQVEEQSSTVVPPPNVSVQAVLNKANEKVKEKKEKGVGLMRRLASMKKSKSPPPTPYSMDNPVFEDSSMLLSQPIHIRSGSCPNQLLGTNSTSDSPAINYPRILSQSNRSKHIERPSISRISPRTFTNESSVSVQHRKSHSMDTNSSTSHDVSPQIPNQYFKPLLTNDVPSTSTSQCAPSALQNKLPPGAPDLKPRKVLSSVENPTSIPVPPAGDNPLPECHTQDDKRKSDIQLIKIEDAKSADNKHPKVYELLSQVMSHSFPVPSPRKVPEKTSQLKPQPSDSSGKNYARQCAIAKRILSNTWNSHERMPSPPKTLPKERVRCIVPYPPNSEFELELELGDVIYVHKKREDGWYKGTQERTGRTGLFPASFVQSF</sequence>
<dbReference type="GO" id="GO:0061630">
    <property type="term" value="F:ubiquitin protein ligase activity"/>
    <property type="evidence" value="ECO:0007669"/>
    <property type="project" value="UniProtKB-EC"/>
</dbReference>
<dbReference type="CDD" id="cd16750">
    <property type="entry name" value="RING-HC_SH3RF3"/>
    <property type="match status" value="1"/>
</dbReference>
<evidence type="ECO:0000256" key="5">
    <source>
        <dbReference type="ARBA" id="ARBA00022443"/>
    </source>
</evidence>
<dbReference type="InterPro" id="IPR001452">
    <property type="entry name" value="SH3_domain"/>
</dbReference>
<feature type="compositionally biased region" description="Polar residues" evidence="15">
    <location>
        <begin position="895"/>
        <end position="910"/>
    </location>
</feature>
<dbReference type="Proteomes" id="UP000494040">
    <property type="component" value="Unassembled WGS sequence"/>
</dbReference>
<evidence type="ECO:0000313" key="19">
    <source>
        <dbReference type="Proteomes" id="UP000494040"/>
    </source>
</evidence>
<feature type="region of interest" description="Disordered" evidence="15">
    <location>
        <begin position="809"/>
        <end position="955"/>
    </location>
</feature>
<evidence type="ECO:0000256" key="12">
    <source>
        <dbReference type="ARBA" id="ARBA00022843"/>
    </source>
</evidence>
<evidence type="ECO:0000256" key="6">
    <source>
        <dbReference type="ARBA" id="ARBA00022679"/>
    </source>
</evidence>
<evidence type="ECO:0000256" key="7">
    <source>
        <dbReference type="ARBA" id="ARBA00022723"/>
    </source>
</evidence>
<feature type="region of interest" description="Disordered" evidence="15">
    <location>
        <begin position="80"/>
        <end position="129"/>
    </location>
</feature>
<dbReference type="PROSITE" id="PS50002">
    <property type="entry name" value="SH3"/>
    <property type="match status" value="6"/>
</dbReference>
<feature type="region of interest" description="Disordered" evidence="15">
    <location>
        <begin position="989"/>
        <end position="1016"/>
    </location>
</feature>
<dbReference type="GO" id="GO:0032436">
    <property type="term" value="P:positive regulation of proteasomal ubiquitin-dependent protein catabolic process"/>
    <property type="evidence" value="ECO:0007669"/>
    <property type="project" value="TreeGrafter"/>
</dbReference>
<evidence type="ECO:0000259" key="17">
    <source>
        <dbReference type="PROSITE" id="PS50089"/>
    </source>
</evidence>
<evidence type="ECO:0000256" key="15">
    <source>
        <dbReference type="SAM" id="MobiDB-lite"/>
    </source>
</evidence>
<feature type="compositionally biased region" description="Polar residues" evidence="15">
    <location>
        <begin position="724"/>
        <end position="733"/>
    </location>
</feature>
<dbReference type="InterPro" id="IPR028502">
    <property type="entry name" value="SH3RF3_RING-HC_Zfn"/>
</dbReference>
<dbReference type="CDD" id="cd11785">
    <property type="entry name" value="SH3_SH3RF_C"/>
    <property type="match status" value="1"/>
</dbReference>
<protein>
    <recommendedName>
        <fullName evidence="4">RING-type E3 ubiquitin transferase</fullName>
        <ecNumber evidence="4">2.3.2.27</ecNumber>
    </recommendedName>
</protein>
<name>A0A8I6SAK1_CIMLE</name>
<feature type="compositionally biased region" description="Basic residues" evidence="15">
    <location>
        <begin position="88"/>
        <end position="100"/>
    </location>
</feature>
<dbReference type="EnsemblMetazoa" id="XM_014404150.2">
    <property type="protein sequence ID" value="XP_014259636.1"/>
    <property type="gene ID" value="LOC106672599"/>
</dbReference>
<feature type="domain" description="SH3" evidence="16">
    <location>
        <begin position="342"/>
        <end position="404"/>
    </location>
</feature>
<evidence type="ECO:0000256" key="2">
    <source>
        <dbReference type="ARBA" id="ARBA00004906"/>
    </source>
</evidence>
<dbReference type="Pfam" id="PF14604">
    <property type="entry name" value="SH3_9"/>
    <property type="match status" value="2"/>
</dbReference>
<feature type="domain" description="SH3" evidence="16">
    <location>
        <begin position="130"/>
        <end position="189"/>
    </location>
</feature>
<comment type="pathway">
    <text evidence="2">Protein modification; protein ubiquitination.</text>
</comment>
<keyword evidence="6" id="KW-0808">Transferase</keyword>
<dbReference type="CTD" id="36990"/>
<dbReference type="AlphaFoldDB" id="A0A8I6SAK1"/>
<feature type="region of interest" description="Disordered" evidence="15">
    <location>
        <begin position="713"/>
        <end position="740"/>
    </location>
</feature>
<dbReference type="KEGG" id="clec:106672599"/>
<feature type="domain" description="SH3" evidence="16">
    <location>
        <begin position="203"/>
        <end position="262"/>
    </location>
</feature>
<dbReference type="Pfam" id="PF00018">
    <property type="entry name" value="SH3_1"/>
    <property type="match status" value="4"/>
</dbReference>
<dbReference type="FunFam" id="3.30.40.10:FF:000077">
    <property type="entry name" value="E3 ubiquitin-protein ligase SH3RF1 isoform X1"/>
    <property type="match status" value="1"/>
</dbReference>
<dbReference type="Gene3D" id="2.30.30.40">
    <property type="entry name" value="SH3 Domains"/>
    <property type="match status" value="6"/>
</dbReference>
<feature type="compositionally biased region" description="Basic and acidic residues" evidence="15">
    <location>
        <begin position="566"/>
        <end position="579"/>
    </location>
</feature>
<dbReference type="PRINTS" id="PR00452">
    <property type="entry name" value="SH3DOMAIN"/>
</dbReference>
<evidence type="ECO:0000256" key="13">
    <source>
        <dbReference type="PROSITE-ProRule" id="PRU00175"/>
    </source>
</evidence>
<dbReference type="PANTHER" id="PTHR14167">
    <property type="entry name" value="SH3 DOMAIN-CONTAINING"/>
    <property type="match status" value="1"/>
</dbReference>
<feature type="domain" description="RING-type" evidence="17">
    <location>
        <begin position="13"/>
        <end position="54"/>
    </location>
</feature>
<dbReference type="GO" id="GO:0016567">
    <property type="term" value="P:protein ubiquitination"/>
    <property type="evidence" value="ECO:0007669"/>
    <property type="project" value="UniProtKB-UniPathway"/>
</dbReference>
<proteinExistence type="inferred from homology"/>
<evidence type="ECO:0000256" key="10">
    <source>
        <dbReference type="ARBA" id="ARBA00022786"/>
    </source>
</evidence>
<dbReference type="GO" id="GO:0046330">
    <property type="term" value="P:positive regulation of JNK cascade"/>
    <property type="evidence" value="ECO:0007669"/>
    <property type="project" value="TreeGrafter"/>
</dbReference>
<dbReference type="OMA" id="ISSSWHG"/>
<evidence type="ECO:0000259" key="16">
    <source>
        <dbReference type="PROSITE" id="PS50002"/>
    </source>
</evidence>
<dbReference type="InterPro" id="IPR001841">
    <property type="entry name" value="Znf_RING"/>
</dbReference>
<keyword evidence="8" id="KW-0677">Repeat</keyword>
<feature type="compositionally biased region" description="Polar residues" evidence="15">
    <location>
        <begin position="869"/>
        <end position="885"/>
    </location>
</feature>
<keyword evidence="11" id="KW-0862">Zinc</keyword>
<evidence type="ECO:0000313" key="18">
    <source>
        <dbReference type="EnsemblMetazoa" id="XP_014259636.1"/>
    </source>
</evidence>
<keyword evidence="9 13" id="KW-0863">Zinc-finger</keyword>
<dbReference type="GeneID" id="106672599"/>
<keyword evidence="7" id="KW-0479">Metal-binding</keyword>
<dbReference type="PANTHER" id="PTHR14167:SF51">
    <property type="entry name" value="RING-TYPE E3 UBIQUITIN TRANSFERASE"/>
    <property type="match status" value="1"/>
</dbReference>
<feature type="domain" description="SH3" evidence="16">
    <location>
        <begin position="609"/>
        <end position="670"/>
    </location>
</feature>
<feature type="compositionally biased region" description="Low complexity" evidence="15">
    <location>
        <begin position="477"/>
        <end position="510"/>
    </location>
</feature>
<dbReference type="PROSITE" id="PS50089">
    <property type="entry name" value="ZF_RING_2"/>
    <property type="match status" value="1"/>
</dbReference>
<dbReference type="SUPFAM" id="SSF57850">
    <property type="entry name" value="RING/U-box"/>
    <property type="match status" value="1"/>
</dbReference>
<feature type="compositionally biased region" description="Polar residues" evidence="15">
    <location>
        <begin position="809"/>
        <end position="823"/>
    </location>
</feature>
<feature type="domain" description="SH3" evidence="16">
    <location>
        <begin position="280"/>
        <end position="339"/>
    </location>
</feature>
<dbReference type="GO" id="GO:0008270">
    <property type="term" value="F:zinc ion binding"/>
    <property type="evidence" value="ECO:0007669"/>
    <property type="project" value="UniProtKB-KW"/>
</dbReference>
<evidence type="ECO:0000256" key="11">
    <source>
        <dbReference type="ARBA" id="ARBA00022833"/>
    </source>
</evidence>
<organism evidence="18 19">
    <name type="scientific">Cimex lectularius</name>
    <name type="common">Bed bug</name>
    <name type="synonym">Acanthia lectularia</name>
    <dbReference type="NCBI Taxonomy" id="79782"/>
    <lineage>
        <taxon>Eukaryota</taxon>
        <taxon>Metazoa</taxon>
        <taxon>Ecdysozoa</taxon>
        <taxon>Arthropoda</taxon>
        <taxon>Hexapoda</taxon>
        <taxon>Insecta</taxon>
        <taxon>Pterygota</taxon>
        <taxon>Neoptera</taxon>
        <taxon>Paraneoptera</taxon>
        <taxon>Hemiptera</taxon>
        <taxon>Heteroptera</taxon>
        <taxon>Panheteroptera</taxon>
        <taxon>Cimicomorpha</taxon>
        <taxon>Cimicidae</taxon>
        <taxon>Cimex</taxon>
    </lineage>
</organism>
<dbReference type="InterPro" id="IPR050384">
    <property type="entry name" value="Endophilin_SH3RF"/>
</dbReference>
<keyword evidence="12" id="KW-0832">Ubl conjugation</keyword>
<feature type="region of interest" description="Disordered" evidence="15">
    <location>
        <begin position="471"/>
        <end position="601"/>
    </location>
</feature>
<feature type="compositionally biased region" description="Low complexity" evidence="15">
    <location>
        <begin position="542"/>
        <end position="557"/>
    </location>
</feature>
<dbReference type="SMART" id="SM00326">
    <property type="entry name" value="SH3"/>
    <property type="match status" value="6"/>
</dbReference>
<evidence type="ECO:0000256" key="14">
    <source>
        <dbReference type="PROSITE-ProRule" id="PRU00192"/>
    </source>
</evidence>
<dbReference type="CDD" id="cd11787">
    <property type="entry name" value="SH3_SH3RF_2"/>
    <property type="match status" value="1"/>
</dbReference>
<comment type="similarity">
    <text evidence="3">Belongs to the SH3RF family.</text>
</comment>
<dbReference type="FunFam" id="2.30.30.40:FF:000001">
    <property type="entry name" value="Sorbin and SH3 domain-containing protein 1 isoform 2"/>
    <property type="match status" value="1"/>
</dbReference>
<dbReference type="OrthoDB" id="2163411at2759"/>
<evidence type="ECO:0000256" key="9">
    <source>
        <dbReference type="ARBA" id="ARBA00022771"/>
    </source>
</evidence>
<feature type="domain" description="SH3" evidence="16">
    <location>
        <begin position="1044"/>
        <end position="1103"/>
    </location>
</feature>
<dbReference type="SMART" id="SM00184">
    <property type="entry name" value="RING"/>
    <property type="match status" value="1"/>
</dbReference>
<feature type="compositionally biased region" description="Polar residues" evidence="15">
    <location>
        <begin position="846"/>
        <end position="861"/>
    </location>
</feature>
<dbReference type="PRINTS" id="PR00499">
    <property type="entry name" value="P67PHOX"/>
</dbReference>
<dbReference type="InterPro" id="IPR035816">
    <property type="entry name" value="SH3RF1/SH3RF3_SH3_4"/>
</dbReference>
<dbReference type="SUPFAM" id="SSF50044">
    <property type="entry name" value="SH3-domain"/>
    <property type="match status" value="6"/>
</dbReference>
<feature type="region of interest" description="Disordered" evidence="15">
    <location>
        <begin position="755"/>
        <end position="791"/>
    </location>
</feature>
<dbReference type="Gene3D" id="3.30.40.10">
    <property type="entry name" value="Zinc/RING finger domain, C3HC4 (zinc finger)"/>
    <property type="match status" value="1"/>
</dbReference>
<comment type="catalytic activity">
    <reaction evidence="1">
        <text>S-ubiquitinyl-[E2 ubiquitin-conjugating enzyme]-L-cysteine + [acceptor protein]-L-lysine = [E2 ubiquitin-conjugating enzyme]-L-cysteine + N(6)-ubiquitinyl-[acceptor protein]-L-lysine.</text>
        <dbReference type="EC" id="2.3.2.27"/>
    </reaction>
</comment>
<dbReference type="PROSITE" id="PS00518">
    <property type="entry name" value="ZF_RING_1"/>
    <property type="match status" value="1"/>
</dbReference>
<feature type="compositionally biased region" description="Polar residues" evidence="15">
    <location>
        <begin position="522"/>
        <end position="531"/>
    </location>
</feature>
<evidence type="ECO:0000256" key="4">
    <source>
        <dbReference type="ARBA" id="ARBA00012483"/>
    </source>
</evidence>
<dbReference type="InterPro" id="IPR013083">
    <property type="entry name" value="Znf_RING/FYVE/PHD"/>
</dbReference>
<keyword evidence="19" id="KW-1185">Reference proteome</keyword>
<dbReference type="RefSeq" id="XP_014259636.1">
    <property type="nucleotide sequence ID" value="XM_014404150.2"/>
</dbReference>
<dbReference type="CDD" id="cd11783">
    <property type="entry name" value="SH3_SH3RF_3"/>
    <property type="match status" value="1"/>
</dbReference>
<evidence type="ECO:0000256" key="8">
    <source>
        <dbReference type="ARBA" id="ARBA00022737"/>
    </source>
</evidence>
<feature type="compositionally biased region" description="Low complexity" evidence="15">
    <location>
        <begin position="107"/>
        <end position="129"/>
    </location>
</feature>
<dbReference type="UniPathway" id="UPA00143"/>
<dbReference type="EC" id="2.3.2.27" evidence="4"/>
<accession>A0A8I6SAK1</accession>
<evidence type="ECO:0000256" key="3">
    <source>
        <dbReference type="ARBA" id="ARBA00008649"/>
    </source>
</evidence>
<keyword evidence="10" id="KW-0833">Ubl conjugation pathway</keyword>